<dbReference type="GO" id="GO:0006508">
    <property type="term" value="P:proteolysis"/>
    <property type="evidence" value="ECO:0007669"/>
    <property type="project" value="InterPro"/>
</dbReference>
<gene>
    <name evidence="4" type="ORF">ATL31_0150</name>
</gene>
<organism evidence="4 5">
    <name type="scientific">Phycicoccus duodecadis</name>
    <dbReference type="NCBI Taxonomy" id="173053"/>
    <lineage>
        <taxon>Bacteria</taxon>
        <taxon>Bacillati</taxon>
        <taxon>Actinomycetota</taxon>
        <taxon>Actinomycetes</taxon>
        <taxon>Micrococcales</taxon>
        <taxon>Intrasporangiaceae</taxon>
        <taxon>Phycicoccus</taxon>
    </lineage>
</organism>
<evidence type="ECO:0000313" key="4">
    <source>
        <dbReference type="EMBL" id="PKW25362.1"/>
    </source>
</evidence>
<dbReference type="AlphaFoldDB" id="A0A2N3YES3"/>
<dbReference type="EMBL" id="PJNE01000001">
    <property type="protein sequence ID" value="PKW25362.1"/>
    <property type="molecule type" value="Genomic_DNA"/>
</dbReference>
<comment type="caution">
    <text evidence="4">The sequence shown here is derived from an EMBL/GenBank/DDBJ whole genome shotgun (WGS) entry which is preliminary data.</text>
</comment>
<protein>
    <submittedName>
        <fullName evidence="4">D-alanyl-D-alanine carboxypeptidase-like protein</fullName>
    </submittedName>
</protein>
<evidence type="ECO:0000313" key="5">
    <source>
        <dbReference type="Proteomes" id="UP000233781"/>
    </source>
</evidence>
<feature type="signal peptide" evidence="2">
    <location>
        <begin position="1"/>
        <end position="34"/>
    </location>
</feature>
<feature type="region of interest" description="Disordered" evidence="1">
    <location>
        <begin position="45"/>
        <end position="93"/>
    </location>
</feature>
<proteinExistence type="predicted"/>
<dbReference type="Pfam" id="PF02557">
    <property type="entry name" value="VanY"/>
    <property type="match status" value="1"/>
</dbReference>
<dbReference type="InterPro" id="IPR003709">
    <property type="entry name" value="VanY-like_core_dom"/>
</dbReference>
<keyword evidence="4" id="KW-0378">Hydrolase</keyword>
<dbReference type="Proteomes" id="UP000233781">
    <property type="component" value="Unassembled WGS sequence"/>
</dbReference>
<dbReference type="GO" id="GO:0004180">
    <property type="term" value="F:carboxypeptidase activity"/>
    <property type="evidence" value="ECO:0007669"/>
    <property type="project" value="UniProtKB-KW"/>
</dbReference>
<dbReference type="InterPro" id="IPR009045">
    <property type="entry name" value="Zn_M74/Hedgehog-like"/>
</dbReference>
<accession>A0A2N3YES3</accession>
<evidence type="ECO:0000259" key="3">
    <source>
        <dbReference type="Pfam" id="PF02557"/>
    </source>
</evidence>
<sequence length="464" mass="48078">MVRPFQRNAVVLRGAAFLATTGAVAALSAGPATAGVLPAPAPSLVQEYSSPTPSATGSSATPTSPSPSPSPTTITPPPPGPDGGHAEPDHPAPLAGIDLEAQVAEANRISALLEGSSSQVAVETKAMDALSDQSNTLLESLASATDRERVAQQDADTARTDLTALEGRLAAARAIVRDWVFDVYSGGGNDADITGMFDAMESDDDRVGDPLGDLSYLTDQRTRALQMVRYLTAEQVRLTAAAEAAERTAHDARVKIAADKARLDGLMTVQGAKIGELRKLQVAEVEKAGPVASILVGARSGAAQAAAERLRNALSAAVVESAHVGKPCSDDTGLYPNGMFPATALCPVWGAPGERLSPAAAASFSALSQAYAAQTGTPLCITDSYRSLPEQVSIKGTRGRFAATPGTSRHGLGRAVDLCGGIDDFGSAAHHWMRQNAPLYGWFHPAWAEAGGSLPEPWHWEYAG</sequence>
<evidence type="ECO:0000256" key="2">
    <source>
        <dbReference type="SAM" id="SignalP"/>
    </source>
</evidence>
<reference evidence="4 5" key="1">
    <citation type="submission" date="2017-12" db="EMBL/GenBank/DDBJ databases">
        <title>Sequencing the genomes of 1000 Actinobacteria strains.</title>
        <authorList>
            <person name="Klenk H.-P."/>
        </authorList>
    </citation>
    <scope>NUCLEOTIDE SEQUENCE [LARGE SCALE GENOMIC DNA]</scope>
    <source>
        <strain evidence="4 5">DSM 12806</strain>
    </source>
</reference>
<dbReference type="PANTHER" id="PTHR34385">
    <property type="entry name" value="D-ALANYL-D-ALANINE CARBOXYPEPTIDASE"/>
    <property type="match status" value="1"/>
</dbReference>
<dbReference type="InterPro" id="IPR052179">
    <property type="entry name" value="DD-CPase-like"/>
</dbReference>
<dbReference type="CDD" id="cd14814">
    <property type="entry name" value="Peptidase_M15"/>
    <property type="match status" value="1"/>
</dbReference>
<feature type="chain" id="PRO_5038881487" evidence="2">
    <location>
        <begin position="35"/>
        <end position="464"/>
    </location>
</feature>
<feature type="domain" description="D-alanyl-D-alanine carboxypeptidase-like core" evidence="3">
    <location>
        <begin position="355"/>
        <end position="464"/>
    </location>
</feature>
<evidence type="ECO:0000256" key="1">
    <source>
        <dbReference type="SAM" id="MobiDB-lite"/>
    </source>
</evidence>
<dbReference type="SUPFAM" id="SSF55166">
    <property type="entry name" value="Hedgehog/DD-peptidase"/>
    <property type="match status" value="1"/>
</dbReference>
<keyword evidence="5" id="KW-1185">Reference proteome</keyword>
<keyword evidence="2" id="KW-0732">Signal</keyword>
<feature type="compositionally biased region" description="Low complexity" evidence="1">
    <location>
        <begin position="49"/>
        <end position="63"/>
    </location>
</feature>
<feature type="compositionally biased region" description="Pro residues" evidence="1">
    <location>
        <begin position="64"/>
        <end position="81"/>
    </location>
</feature>
<dbReference type="PANTHER" id="PTHR34385:SF1">
    <property type="entry name" value="PEPTIDOGLYCAN L-ALANYL-D-GLUTAMATE ENDOPEPTIDASE CWLK"/>
    <property type="match status" value="1"/>
</dbReference>
<name>A0A2N3YES3_9MICO</name>
<keyword evidence="4" id="KW-0645">Protease</keyword>
<keyword evidence="4" id="KW-0121">Carboxypeptidase</keyword>
<dbReference type="Gene3D" id="3.30.1380.10">
    <property type="match status" value="1"/>
</dbReference>